<organism evidence="3 4">
    <name type="scientific">Actinotalea ferrariae CF5-4</name>
    <dbReference type="NCBI Taxonomy" id="948458"/>
    <lineage>
        <taxon>Bacteria</taxon>
        <taxon>Bacillati</taxon>
        <taxon>Actinomycetota</taxon>
        <taxon>Actinomycetes</taxon>
        <taxon>Micrococcales</taxon>
        <taxon>Cellulomonadaceae</taxon>
        <taxon>Actinotalea</taxon>
    </lineage>
</organism>
<evidence type="ECO:0000256" key="1">
    <source>
        <dbReference type="SAM" id="MobiDB-lite"/>
    </source>
</evidence>
<feature type="domain" description="NTP pyrophosphohydrolase MazG-like" evidence="2">
    <location>
        <begin position="48"/>
        <end position="123"/>
    </location>
</feature>
<dbReference type="FunFam" id="1.10.287.1080:FF:000001">
    <property type="entry name" value="Nucleoside triphosphate pyrophosphohydrolase"/>
    <property type="match status" value="1"/>
</dbReference>
<proteinExistence type="predicted"/>
<gene>
    <name evidence="3" type="ORF">N866_08655</name>
</gene>
<evidence type="ECO:0000313" key="3">
    <source>
        <dbReference type="EMBL" id="EYR62417.1"/>
    </source>
</evidence>
<feature type="compositionally biased region" description="Polar residues" evidence="1">
    <location>
        <begin position="1"/>
        <end position="11"/>
    </location>
</feature>
<dbReference type="GO" id="GO:0046052">
    <property type="term" value="P:UTP catabolic process"/>
    <property type="evidence" value="ECO:0007669"/>
    <property type="project" value="TreeGrafter"/>
</dbReference>
<dbReference type="PANTHER" id="PTHR30522:SF0">
    <property type="entry name" value="NUCLEOSIDE TRIPHOSPHATE PYROPHOSPHOHYDROLASE"/>
    <property type="match status" value="1"/>
</dbReference>
<dbReference type="EMBL" id="AXCW01000245">
    <property type="protein sequence ID" value="EYR62417.1"/>
    <property type="molecule type" value="Genomic_DNA"/>
</dbReference>
<name>A0A021VTM8_9CELL</name>
<dbReference type="GO" id="GO:0046061">
    <property type="term" value="P:dATP catabolic process"/>
    <property type="evidence" value="ECO:0007669"/>
    <property type="project" value="TreeGrafter"/>
</dbReference>
<dbReference type="GO" id="GO:0046047">
    <property type="term" value="P:TTP catabolic process"/>
    <property type="evidence" value="ECO:0007669"/>
    <property type="project" value="TreeGrafter"/>
</dbReference>
<feature type="region of interest" description="Disordered" evidence="1">
    <location>
        <begin position="1"/>
        <end position="22"/>
    </location>
</feature>
<accession>A0A021VTM8</accession>
<evidence type="ECO:0000259" key="2">
    <source>
        <dbReference type="Pfam" id="PF03819"/>
    </source>
</evidence>
<keyword evidence="3" id="KW-0378">Hydrolase</keyword>
<reference evidence="3 4" key="1">
    <citation type="submission" date="2014-01" db="EMBL/GenBank/DDBJ databases">
        <title>Actinotalea ferrariae CF5-4.</title>
        <authorList>
            <person name="Chen F."/>
            <person name="Li Y."/>
            <person name="Wang G."/>
        </authorList>
    </citation>
    <scope>NUCLEOTIDE SEQUENCE [LARGE SCALE GENOMIC DNA]</scope>
    <source>
        <strain evidence="3 4">CF5-4</strain>
    </source>
</reference>
<dbReference type="InterPro" id="IPR048015">
    <property type="entry name" value="NTP-PPase_MazG-like_N"/>
</dbReference>
<sequence length="252" mass="27019">MSHVPPSTGQAVPTDPAAPVDRHPGLAELVSVMDRLRSPGGCPWDAEQTHESLVPYAVEEVAEVVEAVETGDRAGMREELGDLLLQVVFHARVAQEHPEDPFGIDDVAQAIAEKLRRRHPHVFGDVTVSGAQEVHRNWEALKQEEKRRASVVDGIPPVLPALARAQKVLGRARRAGLPVPLPEEVAPGAAAEHGVAPGRGTTPERGVDALRSDLGARLLALAVEAEAAGVDAEQALRGAVRDLEERIRRHEA</sequence>
<evidence type="ECO:0000313" key="4">
    <source>
        <dbReference type="Proteomes" id="UP000019753"/>
    </source>
</evidence>
<dbReference type="Proteomes" id="UP000019753">
    <property type="component" value="Unassembled WGS sequence"/>
</dbReference>
<dbReference type="PANTHER" id="PTHR30522">
    <property type="entry name" value="NUCLEOSIDE TRIPHOSPHATE PYROPHOSPHOHYDROLASE"/>
    <property type="match status" value="1"/>
</dbReference>
<dbReference type="GO" id="GO:0047429">
    <property type="term" value="F:nucleoside triphosphate diphosphatase activity"/>
    <property type="evidence" value="ECO:0007669"/>
    <property type="project" value="TreeGrafter"/>
</dbReference>
<dbReference type="GO" id="GO:0046081">
    <property type="term" value="P:dUTP catabolic process"/>
    <property type="evidence" value="ECO:0007669"/>
    <property type="project" value="TreeGrafter"/>
</dbReference>
<dbReference type="RefSeq" id="WP_245612620.1">
    <property type="nucleotide sequence ID" value="NZ_AXCW01000245.1"/>
</dbReference>
<dbReference type="InterPro" id="IPR011551">
    <property type="entry name" value="NTP_PyrPHydrolase_MazG"/>
</dbReference>
<dbReference type="SUPFAM" id="SSF101386">
    <property type="entry name" value="all-alpha NTP pyrophosphatases"/>
    <property type="match status" value="1"/>
</dbReference>
<keyword evidence="4" id="KW-1185">Reference proteome</keyword>
<dbReference type="Pfam" id="PF03819">
    <property type="entry name" value="MazG"/>
    <property type="match status" value="1"/>
</dbReference>
<comment type="caution">
    <text evidence="3">The sequence shown here is derived from an EMBL/GenBank/DDBJ whole genome shotgun (WGS) entry which is preliminary data.</text>
</comment>
<dbReference type="AlphaFoldDB" id="A0A021VTM8"/>
<dbReference type="NCBIfam" id="TIGR00444">
    <property type="entry name" value="mazG"/>
    <property type="match status" value="1"/>
</dbReference>
<dbReference type="GO" id="GO:0046076">
    <property type="term" value="P:dTTP catabolic process"/>
    <property type="evidence" value="ECO:0007669"/>
    <property type="project" value="TreeGrafter"/>
</dbReference>
<dbReference type="CDD" id="cd11528">
    <property type="entry name" value="NTP-PPase_MazG_Nterm"/>
    <property type="match status" value="1"/>
</dbReference>
<dbReference type="GO" id="GO:0006950">
    <property type="term" value="P:response to stress"/>
    <property type="evidence" value="ECO:0007669"/>
    <property type="project" value="UniProtKB-ARBA"/>
</dbReference>
<dbReference type="Gene3D" id="1.10.287.1080">
    <property type="entry name" value="MazG-like"/>
    <property type="match status" value="2"/>
</dbReference>
<protein>
    <submittedName>
        <fullName evidence="3">Nucleoside triphosphate hydrolase</fullName>
    </submittedName>
</protein>
<dbReference type="GO" id="GO:0006203">
    <property type="term" value="P:dGTP catabolic process"/>
    <property type="evidence" value="ECO:0007669"/>
    <property type="project" value="TreeGrafter"/>
</dbReference>
<dbReference type="InterPro" id="IPR004518">
    <property type="entry name" value="MazG-like_dom"/>
</dbReference>